<feature type="coiled-coil region" evidence="1">
    <location>
        <begin position="58"/>
        <end position="85"/>
    </location>
</feature>
<reference evidence="3 4" key="1">
    <citation type="submission" date="2020-05" db="EMBL/GenBank/DDBJ databases">
        <title>Sulfurimonas marisnigri, sp. nov., and Sulfurimonas baltica, sp. nov., manganese oxide reducing chemolithoautotrophs of the class Epsilonproteobacteria isolated from the pelagic redoxclines of the Black and Baltic Seas and emended description of the genus Sulfurimonas.</title>
        <authorList>
            <person name="Henkel J.V."/>
            <person name="Laudan C."/>
            <person name="Werner J."/>
            <person name="Neu T."/>
            <person name="Plewe S."/>
            <person name="Sproer C."/>
            <person name="Bunk B."/>
            <person name="Schulz-Vogt H.N."/>
        </authorList>
    </citation>
    <scope>NUCLEOTIDE SEQUENCE [LARGE SCALE GENOMIC DNA]</scope>
    <source>
        <strain evidence="3 4">SoZ1</strain>
    </source>
</reference>
<dbReference type="InterPro" id="IPR048020">
    <property type="entry name" value="Transpos_IS3"/>
</dbReference>
<name>A0A7S7RRG7_9BACT</name>
<dbReference type="Gene3D" id="3.30.420.10">
    <property type="entry name" value="Ribonuclease H-like superfamily/Ribonuclease H"/>
    <property type="match status" value="1"/>
</dbReference>
<dbReference type="GO" id="GO:0004803">
    <property type="term" value="F:transposase activity"/>
    <property type="evidence" value="ECO:0007669"/>
    <property type="project" value="InterPro"/>
</dbReference>
<sequence>MARIIYSEEFRIEAVKQVTDNGYSITDTAQRLGIHPTSLSGWIKRLESPEAIKKHKLQDESQAEIKKLQKELKIVTEERDNLKKGRGVLCKPHKLKYSFIKEHSQFYTVHRLCKVMQVHRSGYYQWLNQPISNRELENQELLIQIKEAYRDSKGVYSHRNIHKDLKELGIHVNKKRVARLMSEAKLYGVGTYKRKPYSKAGPVHKAHPNHLHQCFIAGKPNDTWVSDITYIRTKEGWIFLATVIDLYSRKIIGWATGHRQTTPLIINALKMAVARLNKDDNVILHSDQGSQYSSYEYKTFAKKNNITLSMSRRGNCYDNAVAESFFKTIKKELVRKQIFLTRKIAASKIFEYIEMFYNSKRRHSYLDYISPNEFEKRYNMESSNIYVFTGLVIV</sequence>
<dbReference type="InterPro" id="IPR001584">
    <property type="entry name" value="Integrase_cat-core"/>
</dbReference>
<dbReference type="InterPro" id="IPR009057">
    <property type="entry name" value="Homeodomain-like_sf"/>
</dbReference>
<dbReference type="PROSITE" id="PS50994">
    <property type="entry name" value="INTEGRASE"/>
    <property type="match status" value="1"/>
</dbReference>
<dbReference type="Pfam" id="PF13276">
    <property type="entry name" value="HTH_21"/>
    <property type="match status" value="1"/>
</dbReference>
<dbReference type="InterPro" id="IPR050900">
    <property type="entry name" value="Transposase_IS3/IS150/IS904"/>
</dbReference>
<dbReference type="Pfam" id="PF01527">
    <property type="entry name" value="HTH_Tnp_1"/>
    <property type="match status" value="1"/>
</dbReference>
<keyword evidence="4" id="KW-1185">Reference proteome</keyword>
<dbReference type="Gene3D" id="1.10.10.60">
    <property type="entry name" value="Homeodomain-like"/>
    <property type="match status" value="1"/>
</dbReference>
<dbReference type="PANTHER" id="PTHR46889">
    <property type="entry name" value="TRANSPOSASE INSF FOR INSERTION SEQUENCE IS3B-RELATED"/>
    <property type="match status" value="1"/>
</dbReference>
<dbReference type="GO" id="GO:0006313">
    <property type="term" value="P:DNA transposition"/>
    <property type="evidence" value="ECO:0007669"/>
    <property type="project" value="InterPro"/>
</dbReference>
<organism evidence="3 4">
    <name type="scientific">Candidatus Sulfurimonas marisnigri</name>
    <dbReference type="NCBI Taxonomy" id="2740405"/>
    <lineage>
        <taxon>Bacteria</taxon>
        <taxon>Pseudomonadati</taxon>
        <taxon>Campylobacterota</taxon>
        <taxon>Epsilonproteobacteria</taxon>
        <taxon>Campylobacterales</taxon>
        <taxon>Sulfurimonadaceae</taxon>
        <taxon>Sulfurimonas</taxon>
    </lineage>
</organism>
<evidence type="ECO:0000313" key="3">
    <source>
        <dbReference type="EMBL" id="QOY55648.1"/>
    </source>
</evidence>
<dbReference type="EMBL" id="CP054493">
    <property type="protein sequence ID" value="QOY55648.1"/>
    <property type="molecule type" value="Genomic_DNA"/>
</dbReference>
<dbReference type="SUPFAM" id="SSF46689">
    <property type="entry name" value="Homeodomain-like"/>
    <property type="match status" value="1"/>
</dbReference>
<evidence type="ECO:0000259" key="2">
    <source>
        <dbReference type="PROSITE" id="PS50994"/>
    </source>
</evidence>
<keyword evidence="1" id="KW-0175">Coiled coil</keyword>
<feature type="domain" description="Integrase catalytic" evidence="2">
    <location>
        <begin position="216"/>
        <end position="379"/>
    </location>
</feature>
<proteinExistence type="predicted"/>
<dbReference type="KEGG" id="smas:HUE87_05330"/>
<dbReference type="RefSeq" id="WP_194367687.1">
    <property type="nucleotide sequence ID" value="NZ_CP054493.1"/>
</dbReference>
<dbReference type="NCBIfam" id="NF033516">
    <property type="entry name" value="transpos_IS3"/>
    <property type="match status" value="1"/>
</dbReference>
<dbReference type="SUPFAM" id="SSF53098">
    <property type="entry name" value="Ribonuclease H-like"/>
    <property type="match status" value="1"/>
</dbReference>
<dbReference type="Pfam" id="PF13333">
    <property type="entry name" value="rve_2"/>
    <property type="match status" value="1"/>
</dbReference>
<dbReference type="InterPro" id="IPR025948">
    <property type="entry name" value="HTH-like_dom"/>
</dbReference>
<dbReference type="GO" id="GO:0003677">
    <property type="term" value="F:DNA binding"/>
    <property type="evidence" value="ECO:0007669"/>
    <property type="project" value="InterPro"/>
</dbReference>
<dbReference type="InterPro" id="IPR012337">
    <property type="entry name" value="RNaseH-like_sf"/>
</dbReference>
<dbReference type="Pfam" id="PF00665">
    <property type="entry name" value="rve"/>
    <property type="match status" value="1"/>
</dbReference>
<evidence type="ECO:0000256" key="1">
    <source>
        <dbReference type="SAM" id="Coils"/>
    </source>
</evidence>
<dbReference type="AlphaFoldDB" id="A0A7S7RRG7"/>
<accession>A0A7S7RRG7</accession>
<dbReference type="InterPro" id="IPR002514">
    <property type="entry name" value="Transposase_8"/>
</dbReference>
<dbReference type="Proteomes" id="UP000593836">
    <property type="component" value="Chromosome"/>
</dbReference>
<dbReference type="InterPro" id="IPR036397">
    <property type="entry name" value="RNaseH_sf"/>
</dbReference>
<protein>
    <submittedName>
        <fullName evidence="3">IS3 family transposase</fullName>
    </submittedName>
</protein>
<dbReference type="GO" id="GO:0015074">
    <property type="term" value="P:DNA integration"/>
    <property type="evidence" value="ECO:0007669"/>
    <property type="project" value="InterPro"/>
</dbReference>
<gene>
    <name evidence="3" type="ORF">HUE87_05330</name>
</gene>
<dbReference type="PANTHER" id="PTHR46889:SF4">
    <property type="entry name" value="TRANSPOSASE INSO FOR INSERTION SEQUENCE ELEMENT IS911B-RELATED"/>
    <property type="match status" value="1"/>
</dbReference>
<evidence type="ECO:0000313" key="4">
    <source>
        <dbReference type="Proteomes" id="UP000593836"/>
    </source>
</evidence>